<comment type="caution">
    <text evidence="5">The sequence shown here is derived from an EMBL/GenBank/DDBJ whole genome shotgun (WGS) entry which is preliminary data.</text>
</comment>
<dbReference type="GO" id="GO:0005615">
    <property type="term" value="C:extracellular space"/>
    <property type="evidence" value="ECO:0007669"/>
    <property type="project" value="TreeGrafter"/>
</dbReference>
<dbReference type="GO" id="GO:0005179">
    <property type="term" value="F:hormone activity"/>
    <property type="evidence" value="ECO:0007669"/>
    <property type="project" value="UniProtKB-KW"/>
</dbReference>
<keyword evidence="4" id="KW-1015">Disulfide bond</keyword>
<comment type="similarity">
    <text evidence="1">Belongs to the stanniocalcin family.</text>
</comment>
<evidence type="ECO:0000313" key="5">
    <source>
        <dbReference type="EMBL" id="KAJ7655362.1"/>
    </source>
</evidence>
<keyword evidence="6" id="KW-1185">Reference proteome</keyword>
<accession>A0AAD7CNW4</accession>
<dbReference type="PANTHER" id="PTHR11245">
    <property type="entry name" value="STANNIOCALCIN"/>
    <property type="match status" value="1"/>
</dbReference>
<sequence>MLRCWAFTKRIIIYAVALALLALFLPSPFERDECPSFIPESSAFVRNSAPSDECLHPPPDSCTFYADCLESRYHCGPSGYPLGYGQNYCNKFKTGRATLSAQGQAWMVTTMHCLQEALVPDAVGAPNATVTCAALEHKAFATHAGCYVRSGVCRLPPSDWRALLEIVELKTLFDSWDAFKATLRAGTECLEFYAFLIEKGL</sequence>
<evidence type="ECO:0000256" key="3">
    <source>
        <dbReference type="ARBA" id="ARBA00022702"/>
    </source>
</evidence>
<dbReference type="Proteomes" id="UP001221757">
    <property type="component" value="Unassembled WGS sequence"/>
</dbReference>
<organism evidence="5 6">
    <name type="scientific">Mycena rosella</name>
    <name type="common">Pink bonnet</name>
    <name type="synonym">Agaricus rosellus</name>
    <dbReference type="NCBI Taxonomy" id="1033263"/>
    <lineage>
        <taxon>Eukaryota</taxon>
        <taxon>Fungi</taxon>
        <taxon>Dikarya</taxon>
        <taxon>Basidiomycota</taxon>
        <taxon>Agaricomycotina</taxon>
        <taxon>Agaricomycetes</taxon>
        <taxon>Agaricomycetidae</taxon>
        <taxon>Agaricales</taxon>
        <taxon>Marasmiineae</taxon>
        <taxon>Mycenaceae</taxon>
        <taxon>Mycena</taxon>
    </lineage>
</organism>
<dbReference type="InterPro" id="IPR004978">
    <property type="entry name" value="Stanniocalcin"/>
</dbReference>
<dbReference type="EMBL" id="JARKIE010000312">
    <property type="protein sequence ID" value="KAJ7655362.1"/>
    <property type="molecule type" value="Genomic_DNA"/>
</dbReference>
<protein>
    <submittedName>
        <fullName evidence="5">Uncharacterized protein</fullName>
    </submittedName>
</protein>
<comment type="subunit">
    <text evidence="2">Homodimer; disulfide-linked.</text>
</comment>
<gene>
    <name evidence="5" type="ORF">B0H17DRAFT_1099097</name>
</gene>
<dbReference type="GO" id="GO:0006874">
    <property type="term" value="P:intracellular calcium ion homeostasis"/>
    <property type="evidence" value="ECO:0007669"/>
    <property type="project" value="TreeGrafter"/>
</dbReference>
<dbReference type="AlphaFoldDB" id="A0AAD7CNW4"/>
<proteinExistence type="inferred from homology"/>
<evidence type="ECO:0000256" key="1">
    <source>
        <dbReference type="ARBA" id="ARBA00008693"/>
    </source>
</evidence>
<evidence type="ECO:0000256" key="2">
    <source>
        <dbReference type="ARBA" id="ARBA00011748"/>
    </source>
</evidence>
<evidence type="ECO:0000313" key="6">
    <source>
        <dbReference type="Proteomes" id="UP001221757"/>
    </source>
</evidence>
<dbReference type="PANTHER" id="PTHR11245:SF6">
    <property type="entry name" value="DUF19 DOMAIN-CONTAINING PROTEIN"/>
    <property type="match status" value="1"/>
</dbReference>
<evidence type="ECO:0000256" key="4">
    <source>
        <dbReference type="ARBA" id="ARBA00023157"/>
    </source>
</evidence>
<dbReference type="Pfam" id="PF03298">
    <property type="entry name" value="Stanniocalcin"/>
    <property type="match status" value="1"/>
</dbReference>
<reference evidence="5" key="1">
    <citation type="submission" date="2023-03" db="EMBL/GenBank/DDBJ databases">
        <title>Massive genome expansion in bonnet fungi (Mycena s.s.) driven by repeated elements and novel gene families across ecological guilds.</title>
        <authorList>
            <consortium name="Lawrence Berkeley National Laboratory"/>
            <person name="Harder C.B."/>
            <person name="Miyauchi S."/>
            <person name="Viragh M."/>
            <person name="Kuo A."/>
            <person name="Thoen E."/>
            <person name="Andreopoulos B."/>
            <person name="Lu D."/>
            <person name="Skrede I."/>
            <person name="Drula E."/>
            <person name="Henrissat B."/>
            <person name="Morin E."/>
            <person name="Kohler A."/>
            <person name="Barry K."/>
            <person name="LaButti K."/>
            <person name="Morin E."/>
            <person name="Salamov A."/>
            <person name="Lipzen A."/>
            <person name="Mereny Z."/>
            <person name="Hegedus B."/>
            <person name="Baldrian P."/>
            <person name="Stursova M."/>
            <person name="Weitz H."/>
            <person name="Taylor A."/>
            <person name="Grigoriev I.V."/>
            <person name="Nagy L.G."/>
            <person name="Martin F."/>
            <person name="Kauserud H."/>
        </authorList>
    </citation>
    <scope>NUCLEOTIDE SEQUENCE</scope>
    <source>
        <strain evidence="5">CBHHK067</strain>
    </source>
</reference>
<name>A0AAD7CNW4_MYCRO</name>
<keyword evidence="3" id="KW-0372">Hormone</keyword>